<dbReference type="InterPro" id="IPR052336">
    <property type="entry name" value="MlaD_Phospholipid_Transporter"/>
</dbReference>
<dbReference type="GO" id="GO:0005576">
    <property type="term" value="C:extracellular region"/>
    <property type="evidence" value="ECO:0007669"/>
    <property type="project" value="TreeGrafter"/>
</dbReference>
<proteinExistence type="predicted"/>
<feature type="compositionally biased region" description="Low complexity" evidence="1">
    <location>
        <begin position="461"/>
        <end position="472"/>
    </location>
</feature>
<name>A0AAC9YNY9_9MYCO</name>
<evidence type="ECO:0000313" key="5">
    <source>
        <dbReference type="Proteomes" id="UP000216246"/>
    </source>
</evidence>
<dbReference type="PANTHER" id="PTHR33371:SF16">
    <property type="entry name" value="MCE-FAMILY PROTEIN MCE3F"/>
    <property type="match status" value="1"/>
</dbReference>
<dbReference type="AlphaFoldDB" id="A0AAC9YNY9"/>
<evidence type="ECO:0000313" key="4">
    <source>
        <dbReference type="EMBL" id="ASW92935.1"/>
    </source>
</evidence>
<keyword evidence="2" id="KW-0472">Membrane</keyword>
<evidence type="ECO:0000259" key="3">
    <source>
        <dbReference type="Pfam" id="PF02470"/>
    </source>
</evidence>
<feature type="region of interest" description="Disordered" evidence="1">
    <location>
        <begin position="402"/>
        <end position="481"/>
    </location>
</feature>
<protein>
    <submittedName>
        <fullName evidence="4">Virulence factor Mce</fullName>
    </submittedName>
</protein>
<sequence>MLTRFVRMQLTIFALASVVAMGFMFFQYMQVPTLLGVGKLTVTLELPDTGGLYRFSNVTYRGVQVGKVTAVGPTATGAKATLAIDTSPKIPADVHAAVRSMSAVGEQYVDLVPRSESAPYLRDGSVIAARDTSIPRPVGPMLDKLSALVKSIPKDKVEQLLDETFTAFNGSGYDLESMLDSSSKLSHDASAVVDHTRALVDDGRPFLDAQAQTSDQTRRWARNLAGFTDQMVKDDAQFRQLLHTGPGFAQEVSRLLDQVKPTLPVFLANLSTIGQIGVVYHPALEQLLVLLPPSVAAYGSYGVTNNPTGLAVGGFTLTIADPPACTVGFLPPSQWRSPADVSEADTPDNLYCKLPQDSPISVRGARNYPCMTKPGKRAPTVEICNSDKEYVPLAERQHALGPYPLDPNLLSQGLPPDDRVGIEQRTFGPVDGTPLPPGAAPAGTPPGLPSPGSLNRPPTAPDADAVPTAPSAFGANGSGVSPSVAVLHYDPGTGRYVAPDGQMYRQSDLVGAKAAKTWKEMLIRQGSS</sequence>
<dbReference type="RefSeq" id="WP_095578180.1">
    <property type="nucleotide sequence ID" value="NZ_CP023147.1"/>
</dbReference>
<feature type="transmembrane region" description="Helical" evidence="2">
    <location>
        <begin position="12"/>
        <end position="29"/>
    </location>
</feature>
<dbReference type="InterPro" id="IPR003399">
    <property type="entry name" value="Mce/MlaD"/>
</dbReference>
<accession>A0AAC9YNY9</accession>
<gene>
    <name evidence="4" type="ORF">CKJ54_09465</name>
</gene>
<dbReference type="NCBIfam" id="TIGR00996">
    <property type="entry name" value="Mtu_fam_mce"/>
    <property type="match status" value="1"/>
</dbReference>
<dbReference type="EMBL" id="CP023147">
    <property type="protein sequence ID" value="ASW92935.1"/>
    <property type="molecule type" value="Genomic_DNA"/>
</dbReference>
<reference evidence="4 5" key="1">
    <citation type="submission" date="2017-08" db="EMBL/GenBank/DDBJ databases">
        <title>Phylogentic analysis of Mycobacterium avium complex whole genomes.</title>
        <authorList>
            <person name="Caverly L.J."/>
            <person name="Spilker T."/>
            <person name="LiPuma J."/>
        </authorList>
    </citation>
    <scope>NUCLEOTIDE SEQUENCE [LARGE SCALE GENOMIC DNA]</scope>
    <source>
        <strain evidence="4 5">FLAC0026</strain>
    </source>
</reference>
<dbReference type="InterPro" id="IPR005693">
    <property type="entry name" value="Mce"/>
</dbReference>
<organism evidence="4 5">
    <name type="scientific">Mycobacterium marseillense</name>
    <dbReference type="NCBI Taxonomy" id="701042"/>
    <lineage>
        <taxon>Bacteria</taxon>
        <taxon>Bacillati</taxon>
        <taxon>Actinomycetota</taxon>
        <taxon>Actinomycetes</taxon>
        <taxon>Mycobacteriales</taxon>
        <taxon>Mycobacteriaceae</taxon>
        <taxon>Mycobacterium</taxon>
        <taxon>Mycobacterium avium complex (MAC)</taxon>
    </lineage>
</organism>
<feature type="compositionally biased region" description="Pro residues" evidence="1">
    <location>
        <begin position="434"/>
        <end position="449"/>
    </location>
</feature>
<dbReference type="Proteomes" id="UP000216246">
    <property type="component" value="Chromosome"/>
</dbReference>
<evidence type="ECO:0000256" key="1">
    <source>
        <dbReference type="SAM" id="MobiDB-lite"/>
    </source>
</evidence>
<feature type="domain" description="Mce/MlaD" evidence="3">
    <location>
        <begin position="39"/>
        <end position="113"/>
    </location>
</feature>
<keyword evidence="2" id="KW-1133">Transmembrane helix</keyword>
<keyword evidence="2" id="KW-0812">Transmembrane</keyword>
<dbReference type="KEGG" id="mmal:CKJ54_09465"/>
<dbReference type="Pfam" id="PF02470">
    <property type="entry name" value="MlaD"/>
    <property type="match status" value="1"/>
</dbReference>
<evidence type="ECO:0000256" key="2">
    <source>
        <dbReference type="SAM" id="Phobius"/>
    </source>
</evidence>
<dbReference type="PANTHER" id="PTHR33371">
    <property type="entry name" value="INTERMEMBRANE PHOSPHOLIPID TRANSPORT SYSTEM BINDING PROTEIN MLAD-RELATED"/>
    <property type="match status" value="1"/>
</dbReference>